<dbReference type="RefSeq" id="WP_149109033.1">
    <property type="nucleotide sequence ID" value="NZ_CP042425.1"/>
</dbReference>
<dbReference type="AlphaFoldDB" id="A0A5C1AAR1"/>
<keyword evidence="2 4" id="KW-0479">Metal-binding</keyword>
<proteinExistence type="predicted"/>
<evidence type="ECO:0000313" key="7">
    <source>
        <dbReference type="EMBL" id="QEL14118.1"/>
    </source>
</evidence>
<dbReference type="PANTHER" id="PTHR33546:SF1">
    <property type="entry name" value="LARGE, MULTIFUNCTIONAL SECRETED PROTEIN"/>
    <property type="match status" value="1"/>
</dbReference>
<reference evidence="8" key="1">
    <citation type="submission" date="2019-08" db="EMBL/GenBank/DDBJ databases">
        <title>Limnoglobus roseus gen. nov., sp. nov., a novel freshwater planctomycete with a giant genome from the family Gemmataceae.</title>
        <authorList>
            <person name="Kulichevskaya I.S."/>
            <person name="Naumoff D.G."/>
            <person name="Miroshnikov K."/>
            <person name="Ivanova A."/>
            <person name="Philippov D.A."/>
            <person name="Hakobyan A."/>
            <person name="Rijpstra I.C."/>
            <person name="Sinninghe Damste J.S."/>
            <person name="Liesack W."/>
            <person name="Dedysh S.N."/>
        </authorList>
    </citation>
    <scope>NUCLEOTIDE SEQUENCE [LARGE SCALE GENOMIC DNA]</scope>
    <source>
        <strain evidence="8">PX52</strain>
    </source>
</reference>
<dbReference type="OrthoDB" id="232040at2"/>
<evidence type="ECO:0000259" key="6">
    <source>
        <dbReference type="PROSITE" id="PS51007"/>
    </source>
</evidence>
<keyword evidence="3 4" id="KW-0408">Iron</keyword>
<dbReference type="KEGG" id="lrs:PX52LOC_00984"/>
<accession>A0A5C1AAR1</accession>
<dbReference type="InterPro" id="IPR009056">
    <property type="entry name" value="Cyt_c-like_dom"/>
</dbReference>
<keyword evidence="7" id="KW-0378">Hydrolase</keyword>
<dbReference type="SUPFAM" id="SSF46626">
    <property type="entry name" value="Cytochrome c"/>
    <property type="match status" value="1"/>
</dbReference>
<keyword evidence="5" id="KW-0732">Signal</keyword>
<name>A0A5C1AAR1_9BACT</name>
<organism evidence="7 8">
    <name type="scientific">Limnoglobus roseus</name>
    <dbReference type="NCBI Taxonomy" id="2598579"/>
    <lineage>
        <taxon>Bacteria</taxon>
        <taxon>Pseudomonadati</taxon>
        <taxon>Planctomycetota</taxon>
        <taxon>Planctomycetia</taxon>
        <taxon>Gemmatales</taxon>
        <taxon>Gemmataceae</taxon>
        <taxon>Limnoglobus</taxon>
    </lineage>
</organism>
<feature type="signal peptide" evidence="5">
    <location>
        <begin position="1"/>
        <end position="21"/>
    </location>
</feature>
<keyword evidence="8" id="KW-1185">Reference proteome</keyword>
<feature type="domain" description="Cytochrome c" evidence="6">
    <location>
        <begin position="881"/>
        <end position="1020"/>
    </location>
</feature>
<dbReference type="NCBIfam" id="TIGR02604">
    <property type="entry name" value="Piru_Ver_Nterm"/>
    <property type="match status" value="1"/>
</dbReference>
<dbReference type="InterPro" id="IPR055557">
    <property type="entry name" value="DUF7133"/>
</dbReference>
<feature type="chain" id="PRO_5023098506" evidence="5">
    <location>
        <begin position="22"/>
        <end position="1189"/>
    </location>
</feature>
<dbReference type="NCBIfam" id="TIGR02603">
    <property type="entry name" value="CxxCH_TIGR02603"/>
    <property type="match status" value="1"/>
</dbReference>
<evidence type="ECO:0000256" key="1">
    <source>
        <dbReference type="ARBA" id="ARBA00022617"/>
    </source>
</evidence>
<dbReference type="InterPro" id="IPR011041">
    <property type="entry name" value="Quinoprot_gluc/sorb_DH_b-prop"/>
</dbReference>
<dbReference type="InterPro" id="IPR013427">
    <property type="entry name" value="Haem-bd_dom_put"/>
</dbReference>
<dbReference type="GO" id="GO:0009055">
    <property type="term" value="F:electron transfer activity"/>
    <property type="evidence" value="ECO:0007669"/>
    <property type="project" value="InterPro"/>
</dbReference>
<dbReference type="PROSITE" id="PS51007">
    <property type="entry name" value="CYTC"/>
    <property type="match status" value="1"/>
</dbReference>
<keyword evidence="1 4" id="KW-0349">Heme</keyword>
<dbReference type="EMBL" id="CP042425">
    <property type="protein sequence ID" value="QEL14118.1"/>
    <property type="molecule type" value="Genomic_DNA"/>
</dbReference>
<dbReference type="GO" id="GO:0020037">
    <property type="term" value="F:heme binding"/>
    <property type="evidence" value="ECO:0007669"/>
    <property type="project" value="InterPro"/>
</dbReference>
<dbReference type="Gene3D" id="2.120.10.30">
    <property type="entry name" value="TolB, C-terminal domain"/>
    <property type="match status" value="1"/>
</dbReference>
<evidence type="ECO:0000256" key="2">
    <source>
        <dbReference type="ARBA" id="ARBA00022723"/>
    </source>
</evidence>
<dbReference type="Gene3D" id="1.10.760.10">
    <property type="entry name" value="Cytochrome c-like domain"/>
    <property type="match status" value="1"/>
</dbReference>
<dbReference type="Pfam" id="PF23500">
    <property type="entry name" value="DUF7133"/>
    <property type="match status" value="1"/>
</dbReference>
<evidence type="ECO:0000256" key="4">
    <source>
        <dbReference type="PROSITE-ProRule" id="PRU00433"/>
    </source>
</evidence>
<dbReference type="InterPro" id="IPR013428">
    <property type="entry name" value="Membrane-bound_put_N"/>
</dbReference>
<evidence type="ECO:0000256" key="3">
    <source>
        <dbReference type="ARBA" id="ARBA00023004"/>
    </source>
</evidence>
<sequence length="1189" mass="128993">MLKHWSAALTAVLLLSSLASAQLPPDKALASMKAGDGLQVELFASEPMLINPTSIDVDHLGRVWVAEAVNYRRKMFKRPMLREEGDRVVILTDKDGDGKADESTVFYQGPELYGPLSVCVIPQANAKAVRVLVAQSPDILEFWDKDGDGKADGPPTKFLTGFGGYDHDHGVHGLNVGPDGKLYFTVGDGGLTGLQSKDGKGPKFVSNNTTIQKGTVWRCDLDGNNVELIAHNFRNNYECCVDSFGEIWLSDNDDDGNQQTRICHVMPGGNYGYGPRGPGQSHWHEEQPGIVHKTLRTGFGSPTGITFYEGNLLPKQYQGELIHADAGPREIRSFKRKPKGAGYELDKALMLTSSDNWFRPSDVCVAPDGSVFVADWYDPGVGGHGMGDWTRGRIYRLTPAGHKGYTVPEVKLDDAKGMVTALASPNLTARYLATQQISSQMRKNDAGLDLATGAHTVEPNPAVWYRFLHLVVSRMPSFTGEQQMAIRLMLSPMCKSKENNLNALDHMLIQSGPSWLPKIADPDRMSQVGCAMQRRDALLTLNRAEAGLAKAYFYPLAKLYDGQDIFYRAALNIACGTDPVRRDAILADFDKQFPEWNDKVADLVWELRPKSMLPKLHALLVNSKLTASQKARVVDILAASDDTTAGMVMFDLLKGDAPAEVKSRALDNLKLFLPTKWNALTKGDDLSKAVAGLLADAKTRTTGLQLVAAGNVTGQVEAVAKVAADAKLELPQRFEAIRTLGQLKTLASVEALIGMGAPQSDITGEVIQALGKQLPVGSQITSVQQKALEALQMAITLPGAKPETKSAALNALAGSRVGTNWLLSLQEKKELPAEIFAEAGRLLRNSPFAIERNKAMILFPAPGKLDPKKLPPIAELAKRKGNADIGKAVLAKSVSSEVQCLKCHMVRGTGGQIGPDLSMIGKKASRENLFESILLPSKAVADQYVSWKLDSEDGQSITGLIVGETETTITLRDANGKDYPFPVKGTERKKSLTSIMPEGLAATLTEDELVDVVEYLTKLQTPSYTPDSWMVMGPFKSPDGNGGLTRGYGPEQAKFDAKATFLEWPGPASGKKPKDLSWQLVRPGANGYVDLAKLHGDNSKNSVSFAYKEIDSPEDVEITLLFGTDDGAVVYVNGKDVYSHKQAVAAAPEQHSAKVKFTKGKNTVMLKIANGDNPHGFYFTVEGLPEAKK</sequence>
<dbReference type="GO" id="GO:0046872">
    <property type="term" value="F:metal ion binding"/>
    <property type="evidence" value="ECO:0007669"/>
    <property type="project" value="UniProtKB-KW"/>
</dbReference>
<dbReference type="PANTHER" id="PTHR33546">
    <property type="entry name" value="LARGE, MULTIFUNCTIONAL SECRETED PROTEIN-RELATED"/>
    <property type="match status" value="1"/>
</dbReference>
<evidence type="ECO:0000256" key="5">
    <source>
        <dbReference type="SAM" id="SignalP"/>
    </source>
</evidence>
<protein>
    <submittedName>
        <fullName evidence="7">Putative beta-propeller-type glycoside hydrolase</fullName>
    </submittedName>
</protein>
<dbReference type="InterPro" id="IPR036909">
    <property type="entry name" value="Cyt_c-like_dom_sf"/>
</dbReference>
<dbReference type="GO" id="GO:0016787">
    <property type="term" value="F:hydrolase activity"/>
    <property type="evidence" value="ECO:0007669"/>
    <property type="project" value="UniProtKB-KW"/>
</dbReference>
<evidence type="ECO:0000313" key="8">
    <source>
        <dbReference type="Proteomes" id="UP000324974"/>
    </source>
</evidence>
<dbReference type="InterPro" id="IPR011042">
    <property type="entry name" value="6-blade_b-propeller_TolB-like"/>
</dbReference>
<dbReference type="Proteomes" id="UP000324974">
    <property type="component" value="Chromosome"/>
</dbReference>
<dbReference type="SUPFAM" id="SSF50952">
    <property type="entry name" value="Soluble quinoprotein glucose dehydrogenase"/>
    <property type="match status" value="1"/>
</dbReference>
<gene>
    <name evidence="7" type="ORF">PX52LOC_00984</name>
</gene>